<evidence type="ECO:0000256" key="1">
    <source>
        <dbReference type="SAM" id="MobiDB-lite"/>
    </source>
</evidence>
<feature type="non-terminal residue" evidence="2">
    <location>
        <position position="47"/>
    </location>
</feature>
<feature type="region of interest" description="Disordered" evidence="1">
    <location>
        <begin position="1"/>
        <end position="30"/>
    </location>
</feature>
<protein>
    <submittedName>
        <fullName evidence="2">Uncharacterized protein</fullName>
    </submittedName>
</protein>
<accession>A0A6J4KPA3</accession>
<sequence>DHFLAKQGKGDRRPQEGRPEEDREGGFGANSELRLSSWGRVRNPALL</sequence>
<dbReference type="EMBL" id="CADCTQ010000516">
    <property type="protein sequence ID" value="CAA9311240.1"/>
    <property type="molecule type" value="Genomic_DNA"/>
</dbReference>
<proteinExistence type="predicted"/>
<feature type="compositionally biased region" description="Basic and acidic residues" evidence="1">
    <location>
        <begin position="1"/>
        <end position="25"/>
    </location>
</feature>
<feature type="non-terminal residue" evidence="2">
    <location>
        <position position="1"/>
    </location>
</feature>
<reference evidence="2" key="1">
    <citation type="submission" date="2020-02" db="EMBL/GenBank/DDBJ databases">
        <authorList>
            <person name="Meier V. D."/>
        </authorList>
    </citation>
    <scope>NUCLEOTIDE SEQUENCE</scope>
    <source>
        <strain evidence="2">AVDCRST_MAG56</strain>
    </source>
</reference>
<dbReference type="AlphaFoldDB" id="A0A6J4KPA3"/>
<name>A0A6J4KPA3_9SPHI</name>
<gene>
    <name evidence="2" type="ORF">AVDCRST_MAG56-6239</name>
</gene>
<organism evidence="2">
    <name type="scientific">uncultured Cytophagales bacterium</name>
    <dbReference type="NCBI Taxonomy" id="158755"/>
    <lineage>
        <taxon>Bacteria</taxon>
        <taxon>Pseudomonadati</taxon>
        <taxon>Bacteroidota</taxon>
        <taxon>Sphingobacteriia</taxon>
        <taxon>Sphingobacteriales</taxon>
        <taxon>environmental samples</taxon>
    </lineage>
</organism>
<evidence type="ECO:0000313" key="2">
    <source>
        <dbReference type="EMBL" id="CAA9311240.1"/>
    </source>
</evidence>